<dbReference type="InterPro" id="IPR010998">
    <property type="entry name" value="Integrase_recombinase_N"/>
</dbReference>
<dbReference type="GO" id="GO:0003700">
    <property type="term" value="F:DNA-binding transcription factor activity"/>
    <property type="evidence" value="ECO:0007669"/>
    <property type="project" value="InterPro"/>
</dbReference>
<feature type="domain" description="Tyr recombinase" evidence="8">
    <location>
        <begin position="183"/>
        <end position="384"/>
    </location>
</feature>
<dbReference type="InterPro" id="IPR036388">
    <property type="entry name" value="WH-like_DNA-bd_sf"/>
</dbReference>
<dbReference type="PANTHER" id="PTHR30349">
    <property type="entry name" value="PHAGE INTEGRASE-RELATED"/>
    <property type="match status" value="1"/>
</dbReference>
<dbReference type="Pfam" id="PF00589">
    <property type="entry name" value="Phage_integrase"/>
    <property type="match status" value="1"/>
</dbReference>
<keyword evidence="10" id="KW-1185">Reference proteome</keyword>
<dbReference type="Proteomes" id="UP000284057">
    <property type="component" value="Unassembled WGS sequence"/>
</dbReference>
<keyword evidence="3" id="KW-0238">DNA-binding</keyword>
<evidence type="ECO:0000259" key="8">
    <source>
        <dbReference type="PROSITE" id="PS51898"/>
    </source>
</evidence>
<protein>
    <submittedName>
        <fullName evidence="9">GntR family transcriptional regulator</fullName>
    </submittedName>
</protein>
<dbReference type="CDD" id="cd01189">
    <property type="entry name" value="INT_ICEBs1_C_like"/>
    <property type="match status" value="1"/>
</dbReference>
<dbReference type="EMBL" id="QUAL01000076">
    <property type="protein sequence ID" value="RIQ29136.1"/>
    <property type="molecule type" value="Genomic_DNA"/>
</dbReference>
<feature type="region of interest" description="Disordered" evidence="6">
    <location>
        <begin position="171"/>
        <end position="191"/>
    </location>
</feature>
<dbReference type="InterPro" id="IPR000524">
    <property type="entry name" value="Tscrpt_reg_HTH_GntR"/>
</dbReference>
<dbReference type="GO" id="GO:0006310">
    <property type="term" value="P:DNA recombination"/>
    <property type="evidence" value="ECO:0007669"/>
    <property type="project" value="UniProtKB-KW"/>
</dbReference>
<dbReference type="OrthoDB" id="4326943at2"/>
<dbReference type="SMART" id="SM00345">
    <property type="entry name" value="HTH_GNTR"/>
    <property type="match status" value="1"/>
</dbReference>
<reference evidence="9 10" key="1">
    <citation type="submission" date="2018-09" db="EMBL/GenBank/DDBJ databases">
        <title>Isolation, diversity and antifungal activity of actinobacteria from wheat.</title>
        <authorList>
            <person name="Han C."/>
        </authorList>
    </citation>
    <scope>NUCLEOTIDE SEQUENCE [LARGE SCALE GENOMIC DNA]</scope>
    <source>
        <strain evidence="9 10">NEAU-YY265</strain>
    </source>
</reference>
<evidence type="ECO:0000256" key="2">
    <source>
        <dbReference type="ARBA" id="ARBA00023015"/>
    </source>
</evidence>
<keyword evidence="5" id="KW-0233">DNA recombination</keyword>
<proteinExistence type="inferred from homology"/>
<evidence type="ECO:0000259" key="7">
    <source>
        <dbReference type="PROSITE" id="PS50949"/>
    </source>
</evidence>
<dbReference type="PANTHER" id="PTHR30349:SF64">
    <property type="entry name" value="PROPHAGE INTEGRASE INTD-RELATED"/>
    <property type="match status" value="1"/>
</dbReference>
<evidence type="ECO:0000256" key="3">
    <source>
        <dbReference type="ARBA" id="ARBA00023125"/>
    </source>
</evidence>
<dbReference type="InterPro" id="IPR050090">
    <property type="entry name" value="Tyrosine_recombinase_XerCD"/>
</dbReference>
<sequence length="569" mass="62978">MRVYAGTDPVSGKEHYLRETVPAGPTAESEARKVRTRLVAAVDERRHPRTNAKLRHLIERHLNEAKLELNTRETYQGYVDKHVLPFIGDEPAGKIDEEILDSLYAELARCREHCDGKGGTDHRTAAQHDCDHRCRRHVCRPLADSTIRQIHWILSGAFRRGVRWKWIGVNPAATSEPPPAPRGNPDPPSAEDAARIVNAAWESDLDWGMLIWLTMVTGHRRGELCAIKLKHLDLDNRVLHIGRSIGQRGRKRWEKSTKAQADRRVVLDVETVELLKEHVERWRMRLADLGMELNPDLYIFSLSPDGATERAPDSVTQRFGRLVAKLGIDTTLHKLRHYNATELIAAGVNIRTVAGRLGHGSGGMTTLRSYAAWVSEADQRAAGEIAARMPPRPRVKLPERPVVEGTNPYELIAVSLSERIYAGEIGIGLPIPSVKQLSKDFAVSTSTAQRAIKLLESWGLVRVATGRPTIVLPAPHGDGSAGKTVGRQRDVPPTASSPRALDLEVRRLGTIVATLTATADPTNTKSLHRLLLGAIKRAGASYDDVDEYELVVRLSGTVEVVTTYVAIEP</sequence>
<dbReference type="PROSITE" id="PS50949">
    <property type="entry name" value="HTH_GNTR"/>
    <property type="match status" value="1"/>
</dbReference>
<keyword evidence="4" id="KW-0804">Transcription</keyword>
<dbReference type="Pfam" id="PF00392">
    <property type="entry name" value="GntR"/>
    <property type="match status" value="1"/>
</dbReference>
<evidence type="ECO:0000313" key="10">
    <source>
        <dbReference type="Proteomes" id="UP000284057"/>
    </source>
</evidence>
<dbReference type="Gene3D" id="1.10.150.130">
    <property type="match status" value="1"/>
</dbReference>
<dbReference type="SUPFAM" id="SSF56349">
    <property type="entry name" value="DNA breaking-rejoining enzymes"/>
    <property type="match status" value="1"/>
</dbReference>
<organism evidence="9 10">
    <name type="scientific">Jiangella rhizosphaerae</name>
    <dbReference type="NCBI Taxonomy" id="2293569"/>
    <lineage>
        <taxon>Bacteria</taxon>
        <taxon>Bacillati</taxon>
        <taxon>Actinomycetota</taxon>
        <taxon>Actinomycetes</taxon>
        <taxon>Jiangellales</taxon>
        <taxon>Jiangellaceae</taxon>
        <taxon>Jiangella</taxon>
    </lineage>
</organism>
<dbReference type="GO" id="GO:0003677">
    <property type="term" value="F:DNA binding"/>
    <property type="evidence" value="ECO:0007669"/>
    <property type="project" value="UniProtKB-KW"/>
</dbReference>
<dbReference type="InterPro" id="IPR011010">
    <property type="entry name" value="DNA_brk_join_enz"/>
</dbReference>
<dbReference type="PROSITE" id="PS51898">
    <property type="entry name" value="TYR_RECOMBINASE"/>
    <property type="match status" value="1"/>
</dbReference>
<dbReference type="InterPro" id="IPR002104">
    <property type="entry name" value="Integrase_catalytic"/>
</dbReference>
<evidence type="ECO:0000256" key="1">
    <source>
        <dbReference type="ARBA" id="ARBA00008857"/>
    </source>
</evidence>
<dbReference type="Gene3D" id="1.10.443.10">
    <property type="entry name" value="Intergrase catalytic core"/>
    <property type="match status" value="1"/>
</dbReference>
<comment type="caution">
    <text evidence="9">The sequence shown here is derived from an EMBL/GenBank/DDBJ whole genome shotgun (WGS) entry which is preliminary data.</text>
</comment>
<evidence type="ECO:0000313" key="9">
    <source>
        <dbReference type="EMBL" id="RIQ29136.1"/>
    </source>
</evidence>
<evidence type="ECO:0000256" key="4">
    <source>
        <dbReference type="ARBA" id="ARBA00023163"/>
    </source>
</evidence>
<feature type="region of interest" description="Disordered" evidence="6">
    <location>
        <begin position="472"/>
        <end position="497"/>
    </location>
</feature>
<evidence type="ECO:0000256" key="6">
    <source>
        <dbReference type="SAM" id="MobiDB-lite"/>
    </source>
</evidence>
<evidence type="ECO:0000256" key="5">
    <source>
        <dbReference type="ARBA" id="ARBA00023172"/>
    </source>
</evidence>
<gene>
    <name evidence="9" type="ORF">DY240_08720</name>
</gene>
<feature type="domain" description="HTH gntR-type" evidence="7">
    <location>
        <begin position="406"/>
        <end position="474"/>
    </location>
</feature>
<feature type="compositionally biased region" description="Pro residues" evidence="6">
    <location>
        <begin position="176"/>
        <end position="188"/>
    </location>
</feature>
<comment type="similarity">
    <text evidence="1">Belongs to the 'phage' integrase family.</text>
</comment>
<dbReference type="InterPro" id="IPR013762">
    <property type="entry name" value="Integrase-like_cat_sf"/>
</dbReference>
<dbReference type="InterPro" id="IPR036390">
    <property type="entry name" value="WH_DNA-bd_sf"/>
</dbReference>
<keyword evidence="2" id="KW-0805">Transcription regulation</keyword>
<dbReference type="SUPFAM" id="SSF46785">
    <property type="entry name" value="Winged helix' DNA-binding domain"/>
    <property type="match status" value="1"/>
</dbReference>
<dbReference type="AlphaFoldDB" id="A0A418KSX7"/>
<dbReference type="GO" id="GO:0015074">
    <property type="term" value="P:DNA integration"/>
    <property type="evidence" value="ECO:0007669"/>
    <property type="project" value="InterPro"/>
</dbReference>
<dbReference type="Gene3D" id="1.10.10.10">
    <property type="entry name" value="Winged helix-like DNA-binding domain superfamily/Winged helix DNA-binding domain"/>
    <property type="match status" value="1"/>
</dbReference>
<name>A0A418KSX7_9ACTN</name>
<accession>A0A418KSX7</accession>